<dbReference type="AlphaFoldDB" id="A0AAN6MXG8"/>
<dbReference type="Gene3D" id="3.50.50.60">
    <property type="entry name" value="FAD/NAD(P)-binding domain"/>
    <property type="match status" value="2"/>
</dbReference>
<organism evidence="2 3">
    <name type="scientific">Diplogelasinospora grovesii</name>
    <dbReference type="NCBI Taxonomy" id="303347"/>
    <lineage>
        <taxon>Eukaryota</taxon>
        <taxon>Fungi</taxon>
        <taxon>Dikarya</taxon>
        <taxon>Ascomycota</taxon>
        <taxon>Pezizomycotina</taxon>
        <taxon>Sordariomycetes</taxon>
        <taxon>Sordariomycetidae</taxon>
        <taxon>Sordariales</taxon>
        <taxon>Diplogelasinosporaceae</taxon>
        <taxon>Diplogelasinospora</taxon>
    </lineage>
</organism>
<dbReference type="PANTHER" id="PTHR38663">
    <property type="match status" value="1"/>
</dbReference>
<feature type="region of interest" description="Disordered" evidence="1">
    <location>
        <begin position="154"/>
        <end position="190"/>
    </location>
</feature>
<comment type="caution">
    <text evidence="2">The sequence shown here is derived from an EMBL/GenBank/DDBJ whole genome shotgun (WGS) entry which is preliminary data.</text>
</comment>
<evidence type="ECO:0008006" key="4">
    <source>
        <dbReference type="Google" id="ProtNLM"/>
    </source>
</evidence>
<dbReference type="SUPFAM" id="SSF51905">
    <property type="entry name" value="FAD/NAD(P)-binding domain"/>
    <property type="match status" value="1"/>
</dbReference>
<evidence type="ECO:0000313" key="2">
    <source>
        <dbReference type="EMBL" id="KAK3934676.1"/>
    </source>
</evidence>
<dbReference type="PANTHER" id="PTHR38663:SF1">
    <property type="entry name" value="L-ORNITHINE N(5)-MONOOXYGENASE"/>
    <property type="match status" value="1"/>
</dbReference>
<proteinExistence type="predicted"/>
<evidence type="ECO:0000313" key="3">
    <source>
        <dbReference type="Proteomes" id="UP001303473"/>
    </source>
</evidence>
<dbReference type="InterPro" id="IPR036188">
    <property type="entry name" value="FAD/NAD-bd_sf"/>
</dbReference>
<feature type="region of interest" description="Disordered" evidence="1">
    <location>
        <begin position="68"/>
        <end position="99"/>
    </location>
</feature>
<dbReference type="Proteomes" id="UP001303473">
    <property type="component" value="Unassembled WGS sequence"/>
</dbReference>
<accession>A0AAN6MXG8</accession>
<dbReference type="EMBL" id="MU853968">
    <property type="protein sequence ID" value="KAK3934676.1"/>
    <property type="molecule type" value="Genomic_DNA"/>
</dbReference>
<keyword evidence="3" id="KW-1185">Reference proteome</keyword>
<feature type="compositionally biased region" description="Basic and acidic residues" evidence="1">
    <location>
        <begin position="154"/>
        <end position="165"/>
    </location>
</feature>
<reference evidence="3" key="1">
    <citation type="journal article" date="2023" name="Mol. Phylogenet. Evol.">
        <title>Genome-scale phylogeny and comparative genomics of the fungal order Sordariales.</title>
        <authorList>
            <person name="Hensen N."/>
            <person name="Bonometti L."/>
            <person name="Westerberg I."/>
            <person name="Brannstrom I.O."/>
            <person name="Guillou S."/>
            <person name="Cros-Aarteil S."/>
            <person name="Calhoun S."/>
            <person name="Haridas S."/>
            <person name="Kuo A."/>
            <person name="Mondo S."/>
            <person name="Pangilinan J."/>
            <person name="Riley R."/>
            <person name="LaButti K."/>
            <person name="Andreopoulos B."/>
            <person name="Lipzen A."/>
            <person name="Chen C."/>
            <person name="Yan M."/>
            <person name="Daum C."/>
            <person name="Ng V."/>
            <person name="Clum A."/>
            <person name="Steindorff A."/>
            <person name="Ohm R.A."/>
            <person name="Martin F."/>
            <person name="Silar P."/>
            <person name="Natvig D.O."/>
            <person name="Lalanne C."/>
            <person name="Gautier V."/>
            <person name="Ament-Velasquez S.L."/>
            <person name="Kruys A."/>
            <person name="Hutchinson M.I."/>
            <person name="Powell A.J."/>
            <person name="Barry K."/>
            <person name="Miller A.N."/>
            <person name="Grigoriev I.V."/>
            <person name="Debuchy R."/>
            <person name="Gladieux P."/>
            <person name="Hiltunen Thoren M."/>
            <person name="Johannesson H."/>
        </authorList>
    </citation>
    <scope>NUCLEOTIDE SEQUENCE [LARGE SCALE GENOMIC DNA]</scope>
    <source>
        <strain evidence="3">CBS 340.73</strain>
    </source>
</reference>
<name>A0AAN6MXG8_9PEZI</name>
<sequence>MPELVNLIITAGDAIRSSGHESDVDVHDVLVIGAGPCGLAVAARLLEHTPSALFTDEEHGRFHWINRHGGRMSVKPAKNSKKQTNKRQTQQQATGKEERGDAPYSILVLDDTANTWLARWHRHFATLDISHLRSPMFFHVDPQDRDALLAYTHEQGRDGESRESKGCVGKELTKHTRKKRAKAKQPSEPLIDEQDRKDYFVPTQTLFAGHCERVASRYGLSPGGSAACSLRKARVVDIEYSGFPALEPDAKLFSVRTDDGTVRHARTVVLAVGAANAPCIPPSILTRLDPAAASSHSRGEVRMCHAMQITAFPDPVVRSKIRNHQDTNILIVGGGLTAAQLALLAIKRGVSRVWMVTRGPSWRVKPFDVDLEWMGKFRNLPRAAFWQLDSDEERLQRIRDARGGGSVTPDYMKSLLEQVRTGRLYRMRGWKRAPDGLHLLRYGRRDQLRSAGLSARHAQSVSYPLPRRTALLERRPNVE</sequence>
<evidence type="ECO:0000256" key="1">
    <source>
        <dbReference type="SAM" id="MobiDB-lite"/>
    </source>
</evidence>
<gene>
    <name evidence="2" type="ORF">QBC46DRAFT_399201</name>
</gene>
<protein>
    <recommendedName>
        <fullName evidence="4">L-ornithine N(5)-oxygenase</fullName>
    </recommendedName>
</protein>